<gene>
    <name evidence="12" type="ORF">SVIM_LOCUS516135</name>
</gene>
<feature type="domain" description="Ycf2 N-terminal" evidence="11">
    <location>
        <begin position="36"/>
        <end position="181"/>
    </location>
</feature>
<keyword evidence="5" id="KW-0150">Chloroplast</keyword>
<keyword evidence="7" id="KW-0547">Nucleotide-binding</keyword>
<dbReference type="GO" id="GO:0009570">
    <property type="term" value="C:chloroplast stroma"/>
    <property type="evidence" value="ECO:0007669"/>
    <property type="project" value="UniProtKB-SubCell"/>
</dbReference>
<dbReference type="PANTHER" id="PTHR33078">
    <property type="entry name" value="PROTEIN YCF2-RELATED"/>
    <property type="match status" value="1"/>
</dbReference>
<dbReference type="PANTHER" id="PTHR33078:SF92">
    <property type="entry name" value="PROTEIN YCF2"/>
    <property type="match status" value="1"/>
</dbReference>
<evidence type="ECO:0000256" key="10">
    <source>
        <dbReference type="SAM" id="Phobius"/>
    </source>
</evidence>
<sequence length="936" mass="104069">MAGSPQYQMLKVDMRQGLSFLPLLPIRVGFTQKSRKTQWNLISEISSKCLHNLLLSEDHRNNEPPLISTRLRSPNVREFLYSILFLLLVAGYLVRTHLLFVSRAYSELQTEFEKVKSLMIPSYMIELRKLLDRYPTSELNSFWLKNLFLVALEQLGDLLEEIRGSASGGNMLWGGGPAYGAPLPLAFPKVKEVLLVRLKSVGYSNSLTSVASPRVAKEAAASISDIRYAISFSCRELLNQREIFLLFRSVASSLSLPEKGLFAFSAFKSSDSVSSKWSIGVSAGAAIHSVALFKPKPSLYRRSTTPGMGYTGRRVTGQGRPDERNFFFAKALYQLAYKILYGLDTLVKSSSKVLSYRLFDASLMHRERSSIEALLRTKTAPSLYPSRLLPQSFAGPSLFFSLELFRGPDRVRIPELLTDGPSLTSLESTMPLFPSRKLLDGTGSYWLNALVRSLTRPRIGIAARYRVRAGRRLIRPCVGSDLGVREGTDILNDRNKTGPIILSKSLATTYADKAKTAPSLRHLASSLASIPFLDITTIDSLGNAKPPSYSSRPVPATPTACLGLGDISWSIYLGVLFETNVPARSHLEGRDQLSGMEEAEKLHFLTFSFLMNLYFFRGLPYLPVKFLSFLSTVGLCFGVAEEPQHFQPSRFARASSHPLLISRVTTFLSLQVFHSFPFFQKNFPFRKKHQVVWQDSRVCSTKSLVAPAYSSLFVKAREGKLAIVFVDDLIITGDDVEEIRQTSLNESNLASSLSFHVLIDGPKLNLAEATGQRMTFRMSSSFLKGNGCSCSCPSFRLDKSSFFLPGEERSIVPFCCCAGFQSTEQRILAKFAVYRPHSVLPDRQSRTTTGLKARHDSVVSKKPTVADSKVKCDPKLTDGALTPGEDIRLCSETEFQGSWAQARQLRLKSDSPEENRSVLHTSSSTKGLLPQIDEGP</sequence>
<accession>A0A6N2NKK6</accession>
<organism evidence="12">
    <name type="scientific">Salix viminalis</name>
    <name type="common">Common osier</name>
    <name type="synonym">Basket willow</name>
    <dbReference type="NCBI Taxonomy" id="40686"/>
    <lineage>
        <taxon>Eukaryota</taxon>
        <taxon>Viridiplantae</taxon>
        <taxon>Streptophyta</taxon>
        <taxon>Embryophyta</taxon>
        <taxon>Tracheophyta</taxon>
        <taxon>Spermatophyta</taxon>
        <taxon>Magnoliopsida</taxon>
        <taxon>eudicotyledons</taxon>
        <taxon>Gunneridae</taxon>
        <taxon>Pentapetalae</taxon>
        <taxon>rosids</taxon>
        <taxon>fabids</taxon>
        <taxon>Malpighiales</taxon>
        <taxon>Salicaceae</taxon>
        <taxon>Saliceae</taxon>
        <taxon>Salix</taxon>
    </lineage>
</organism>
<feature type="region of interest" description="Disordered" evidence="9">
    <location>
        <begin position="904"/>
        <end position="936"/>
    </location>
</feature>
<dbReference type="EMBL" id="CAADRP010002360">
    <property type="protein sequence ID" value="VFU66465.1"/>
    <property type="molecule type" value="Genomic_DNA"/>
</dbReference>
<feature type="compositionally biased region" description="Basic and acidic residues" evidence="9">
    <location>
        <begin position="907"/>
        <end position="917"/>
    </location>
</feature>
<keyword evidence="6" id="KW-0934">Plastid</keyword>
<comment type="subcellular location">
    <subcellularLocation>
        <location evidence="2">Plastid</location>
        <location evidence="2">Chloroplast stroma</location>
    </subcellularLocation>
</comment>
<protein>
    <recommendedName>
        <fullName evidence="4">Protein Ycf2</fullName>
    </recommendedName>
</protein>
<evidence type="ECO:0000256" key="5">
    <source>
        <dbReference type="ARBA" id="ARBA00022528"/>
    </source>
</evidence>
<dbReference type="InterPro" id="IPR056777">
    <property type="entry name" value="Ycf2_N"/>
</dbReference>
<dbReference type="GO" id="GO:0005524">
    <property type="term" value="F:ATP binding"/>
    <property type="evidence" value="ECO:0007669"/>
    <property type="project" value="UniProtKB-KW"/>
</dbReference>
<evidence type="ECO:0000313" key="12">
    <source>
        <dbReference type="EMBL" id="VFU66465.1"/>
    </source>
</evidence>
<dbReference type="Pfam" id="PF05695">
    <property type="entry name" value="Ycf2"/>
    <property type="match status" value="1"/>
</dbReference>
<name>A0A6N2NKK6_SALVM</name>
<keyword evidence="10" id="KW-0472">Membrane</keyword>
<proteinExistence type="inferred from homology"/>
<evidence type="ECO:0000256" key="1">
    <source>
        <dbReference type="ARBA" id="ARBA00002329"/>
    </source>
</evidence>
<evidence type="ECO:0000256" key="2">
    <source>
        <dbReference type="ARBA" id="ARBA00004470"/>
    </source>
</evidence>
<keyword evidence="8" id="KW-0067">ATP-binding</keyword>
<comment type="function">
    <text evidence="1">Probable ATPase of unknown function. Its presence in a non-photosynthetic plant (Epifagus virginiana) and experiments in tobacco indicate that it has an essential function which is probably not related to photosynthesis.</text>
</comment>
<evidence type="ECO:0000256" key="3">
    <source>
        <dbReference type="ARBA" id="ARBA00009361"/>
    </source>
</evidence>
<evidence type="ECO:0000256" key="6">
    <source>
        <dbReference type="ARBA" id="ARBA00022640"/>
    </source>
</evidence>
<evidence type="ECO:0000256" key="9">
    <source>
        <dbReference type="SAM" id="MobiDB-lite"/>
    </source>
</evidence>
<evidence type="ECO:0000256" key="7">
    <source>
        <dbReference type="ARBA" id="ARBA00022741"/>
    </source>
</evidence>
<evidence type="ECO:0000256" key="4">
    <source>
        <dbReference type="ARBA" id="ARBA00018950"/>
    </source>
</evidence>
<dbReference type="AlphaFoldDB" id="A0A6N2NKK6"/>
<comment type="similarity">
    <text evidence="3">Belongs to the Ycf2 family.</text>
</comment>
<feature type="transmembrane region" description="Helical" evidence="10">
    <location>
        <begin position="79"/>
        <end position="101"/>
    </location>
</feature>
<keyword evidence="10" id="KW-0812">Transmembrane</keyword>
<evidence type="ECO:0000256" key="8">
    <source>
        <dbReference type="ARBA" id="ARBA00022840"/>
    </source>
</evidence>
<reference evidence="12" key="1">
    <citation type="submission" date="2019-03" db="EMBL/GenBank/DDBJ databases">
        <authorList>
            <person name="Mank J."/>
            <person name="Almeida P."/>
        </authorList>
    </citation>
    <scope>NUCLEOTIDE SEQUENCE</scope>
    <source>
        <strain evidence="12">78183</strain>
    </source>
</reference>
<evidence type="ECO:0000259" key="11">
    <source>
        <dbReference type="Pfam" id="PF05695"/>
    </source>
</evidence>
<keyword evidence="10" id="KW-1133">Transmembrane helix</keyword>